<dbReference type="CDD" id="cd16917">
    <property type="entry name" value="HATPase_UhpB-NarQ-NarX-like"/>
    <property type="match status" value="1"/>
</dbReference>
<dbReference type="GO" id="GO:0046983">
    <property type="term" value="F:protein dimerization activity"/>
    <property type="evidence" value="ECO:0007669"/>
    <property type="project" value="InterPro"/>
</dbReference>
<keyword evidence="6 11" id="KW-0418">Kinase</keyword>
<feature type="domain" description="Histidine kinase/HSP90-like ATPase" evidence="10">
    <location>
        <begin position="295"/>
        <end position="390"/>
    </location>
</feature>
<feature type="transmembrane region" description="Helical" evidence="9">
    <location>
        <begin position="76"/>
        <end position="95"/>
    </location>
</feature>
<keyword evidence="5" id="KW-0547">Nucleotide-binding</keyword>
<comment type="catalytic activity">
    <reaction evidence="1">
        <text>ATP + protein L-histidine = ADP + protein N-phospho-L-histidine.</text>
        <dbReference type="EC" id="2.7.13.3"/>
    </reaction>
</comment>
<feature type="transmembrane region" description="Helical" evidence="9">
    <location>
        <begin position="20"/>
        <end position="43"/>
    </location>
</feature>
<dbReference type="InterPro" id="IPR050482">
    <property type="entry name" value="Sensor_HK_TwoCompSys"/>
</dbReference>
<evidence type="ECO:0000256" key="6">
    <source>
        <dbReference type="ARBA" id="ARBA00022777"/>
    </source>
</evidence>
<feature type="transmembrane region" description="Helical" evidence="9">
    <location>
        <begin position="148"/>
        <end position="167"/>
    </location>
</feature>
<evidence type="ECO:0000256" key="4">
    <source>
        <dbReference type="ARBA" id="ARBA00022679"/>
    </source>
</evidence>
<evidence type="ECO:0000259" key="10">
    <source>
        <dbReference type="SMART" id="SM00387"/>
    </source>
</evidence>
<accession>A0A6G4UA41</accession>
<dbReference type="Pfam" id="PF07730">
    <property type="entry name" value="HisKA_3"/>
    <property type="match status" value="1"/>
</dbReference>
<keyword evidence="8" id="KW-0902">Two-component regulatory system</keyword>
<dbReference type="Proteomes" id="UP000481583">
    <property type="component" value="Unassembled WGS sequence"/>
</dbReference>
<dbReference type="PANTHER" id="PTHR24421:SF10">
    <property type="entry name" value="NITRATE_NITRITE SENSOR PROTEIN NARQ"/>
    <property type="match status" value="1"/>
</dbReference>
<feature type="transmembrane region" description="Helical" evidence="9">
    <location>
        <begin position="125"/>
        <end position="142"/>
    </location>
</feature>
<feature type="transmembrane region" description="Helical" evidence="9">
    <location>
        <begin position="101"/>
        <end position="118"/>
    </location>
</feature>
<keyword evidence="9" id="KW-0472">Membrane</keyword>
<dbReference type="GO" id="GO:0000155">
    <property type="term" value="F:phosphorelay sensor kinase activity"/>
    <property type="evidence" value="ECO:0007669"/>
    <property type="project" value="InterPro"/>
</dbReference>
<dbReference type="Pfam" id="PF02518">
    <property type="entry name" value="HATPase_c"/>
    <property type="match status" value="1"/>
</dbReference>
<evidence type="ECO:0000256" key="8">
    <source>
        <dbReference type="ARBA" id="ARBA00023012"/>
    </source>
</evidence>
<dbReference type="Gene3D" id="3.30.565.10">
    <property type="entry name" value="Histidine kinase-like ATPase, C-terminal domain"/>
    <property type="match status" value="1"/>
</dbReference>
<evidence type="ECO:0000256" key="7">
    <source>
        <dbReference type="ARBA" id="ARBA00022840"/>
    </source>
</evidence>
<dbReference type="EMBL" id="JAAKZV010000238">
    <property type="protein sequence ID" value="NGN68872.1"/>
    <property type="molecule type" value="Genomic_DNA"/>
</dbReference>
<evidence type="ECO:0000313" key="11">
    <source>
        <dbReference type="EMBL" id="NGN68872.1"/>
    </source>
</evidence>
<keyword evidence="4" id="KW-0808">Transferase</keyword>
<dbReference type="RefSeq" id="WP_165243230.1">
    <property type="nucleotide sequence ID" value="NZ_JAAKZV010000238.1"/>
</dbReference>
<dbReference type="InterPro" id="IPR011712">
    <property type="entry name" value="Sig_transdc_His_kin_sub3_dim/P"/>
</dbReference>
<dbReference type="GO" id="GO:0005524">
    <property type="term" value="F:ATP binding"/>
    <property type="evidence" value="ECO:0007669"/>
    <property type="project" value="UniProtKB-KW"/>
</dbReference>
<name>A0A6G4UA41_9ACTN</name>
<keyword evidence="12" id="KW-1185">Reference proteome</keyword>
<evidence type="ECO:0000256" key="9">
    <source>
        <dbReference type="SAM" id="Phobius"/>
    </source>
</evidence>
<comment type="caution">
    <text evidence="11">The sequence shown here is derived from an EMBL/GenBank/DDBJ whole genome shotgun (WGS) entry which is preliminary data.</text>
</comment>
<keyword evidence="9" id="KW-0812">Transmembrane</keyword>
<proteinExistence type="predicted"/>
<keyword evidence="7" id="KW-0067">ATP-binding</keyword>
<protein>
    <recommendedName>
        <fullName evidence="2">histidine kinase</fullName>
        <ecNumber evidence="2">2.7.13.3</ecNumber>
    </recommendedName>
</protein>
<dbReference type="InterPro" id="IPR036890">
    <property type="entry name" value="HATPase_C_sf"/>
</dbReference>
<evidence type="ECO:0000256" key="3">
    <source>
        <dbReference type="ARBA" id="ARBA00022553"/>
    </source>
</evidence>
<evidence type="ECO:0000313" key="12">
    <source>
        <dbReference type="Proteomes" id="UP000481583"/>
    </source>
</evidence>
<dbReference type="GO" id="GO:0016020">
    <property type="term" value="C:membrane"/>
    <property type="evidence" value="ECO:0007669"/>
    <property type="project" value="InterPro"/>
</dbReference>
<keyword evidence="3" id="KW-0597">Phosphoprotein</keyword>
<dbReference type="Gene3D" id="1.20.5.1930">
    <property type="match status" value="1"/>
</dbReference>
<sequence>MNAAGPVWRTAGWTLRHPRWVLAGRAVLAAVLLFLVTFEGVTLGRQPTWPHAVVWVAGMIVVFLCTVPYPRVPLHVRGGIAAAVSWTATAVLIVIGHPLVVWGMGESIALLVLLSGVLRHSPMRTVSVLGPLLGLAAVIAPVRDADPGQFTLFFAVLAVVVSVYSLLLRAQAEQRMSDLVAVRTAERLELARELHDVIAHHVTGIAVQAQAAAFAELQGPAAGEAFRRIDREAGEALTAMRRLVAVMREKGYDPAATAPVAGLADVRALVESFERTGPPVLLTIERGLEDALPVDTAAGAHRIVREALTNVRKHAADATAVRVTLSTRDGRLEVRVTDDGRGTGRAAPARRGGFGLVGMGERAAALGGRLEAGPVPEGGWQVAATLPLERND</sequence>
<gene>
    <name evidence="11" type="ORF">G5C51_33890</name>
</gene>
<dbReference type="PANTHER" id="PTHR24421">
    <property type="entry name" value="NITRATE/NITRITE SENSOR PROTEIN NARX-RELATED"/>
    <property type="match status" value="1"/>
</dbReference>
<evidence type="ECO:0000256" key="5">
    <source>
        <dbReference type="ARBA" id="ARBA00022741"/>
    </source>
</evidence>
<dbReference type="InterPro" id="IPR003594">
    <property type="entry name" value="HATPase_dom"/>
</dbReference>
<dbReference type="SUPFAM" id="SSF55874">
    <property type="entry name" value="ATPase domain of HSP90 chaperone/DNA topoisomerase II/histidine kinase"/>
    <property type="match status" value="1"/>
</dbReference>
<organism evidence="11 12">
    <name type="scientific">Streptomyces coryli</name>
    <dbReference type="NCBI Taxonomy" id="1128680"/>
    <lineage>
        <taxon>Bacteria</taxon>
        <taxon>Bacillati</taxon>
        <taxon>Actinomycetota</taxon>
        <taxon>Actinomycetes</taxon>
        <taxon>Kitasatosporales</taxon>
        <taxon>Streptomycetaceae</taxon>
        <taxon>Streptomyces</taxon>
    </lineage>
</organism>
<dbReference type="EC" id="2.7.13.3" evidence="2"/>
<reference evidence="11 12" key="1">
    <citation type="submission" date="2020-02" db="EMBL/GenBank/DDBJ databases">
        <title>Whole-genome analyses of novel actinobacteria.</title>
        <authorList>
            <person name="Sahin N."/>
        </authorList>
    </citation>
    <scope>NUCLEOTIDE SEQUENCE [LARGE SCALE GENOMIC DNA]</scope>
    <source>
        <strain evidence="11 12">A7024</strain>
    </source>
</reference>
<evidence type="ECO:0000256" key="2">
    <source>
        <dbReference type="ARBA" id="ARBA00012438"/>
    </source>
</evidence>
<keyword evidence="9" id="KW-1133">Transmembrane helix</keyword>
<dbReference type="AlphaFoldDB" id="A0A6G4UA41"/>
<feature type="transmembrane region" description="Helical" evidence="9">
    <location>
        <begin position="49"/>
        <end position="69"/>
    </location>
</feature>
<evidence type="ECO:0000256" key="1">
    <source>
        <dbReference type="ARBA" id="ARBA00000085"/>
    </source>
</evidence>
<dbReference type="SMART" id="SM00387">
    <property type="entry name" value="HATPase_c"/>
    <property type="match status" value="1"/>
</dbReference>